<evidence type="ECO:0008006" key="4">
    <source>
        <dbReference type="Google" id="ProtNLM"/>
    </source>
</evidence>
<gene>
    <name evidence="2" type="ORF">FE263_21175</name>
</gene>
<feature type="transmembrane region" description="Helical" evidence="1">
    <location>
        <begin position="21"/>
        <end position="39"/>
    </location>
</feature>
<evidence type="ECO:0000256" key="1">
    <source>
        <dbReference type="SAM" id="Phobius"/>
    </source>
</evidence>
<keyword evidence="1" id="KW-0812">Transmembrane</keyword>
<sequence length="346" mass="38225">MSEQPVAIGSATASKATPGRYLLVMGLVLVLGLGASWLWSAKMKLAFLDPEYAAWSAKQDLVARCDMGDLLVLGDSRAGAGMMPTLLPGNGINISVGGAKPVEMYFFLRRALACPNMPHHVLLSIDAGHFHSTDTFWERSARFGTFSVADLHQIEAVARETGDESLFDERRSDGFPNLLRDFLYATSFPTLNFASMTRGGLFLRYSHNLEERDTTLRARGHHLFGDAPGDDALADDASLDTFQVLPLEGWYFNRMLQEMQARGIRVDFVTTPVNEATAAHITPKLRQGFADYLAAAARRYPNFHVLVPPIPSLPDRYFGDVFSHLNQAGAERFSRSLAVILRDETP</sequence>
<organism evidence="2 3">
    <name type="scientific">Lichenicoccus roseus</name>
    <dbReference type="NCBI Taxonomy" id="2683649"/>
    <lineage>
        <taxon>Bacteria</taxon>
        <taxon>Pseudomonadati</taxon>
        <taxon>Pseudomonadota</taxon>
        <taxon>Alphaproteobacteria</taxon>
        <taxon>Acetobacterales</taxon>
        <taxon>Acetobacteraceae</taxon>
        <taxon>Lichenicoccus</taxon>
    </lineage>
</organism>
<reference evidence="2 3" key="1">
    <citation type="submission" date="2019-05" db="EMBL/GenBank/DDBJ databases">
        <authorList>
            <person name="Pankratov T."/>
            <person name="Grouzdev D."/>
        </authorList>
    </citation>
    <scope>NUCLEOTIDE SEQUENCE [LARGE SCALE GENOMIC DNA]</scope>
    <source>
        <strain evidence="2 3">KEBCLARHB70R</strain>
    </source>
</reference>
<protein>
    <recommendedName>
        <fullName evidence="4">DUF1574 domain-containing protein</fullName>
    </recommendedName>
</protein>
<keyword evidence="1" id="KW-1133">Transmembrane helix</keyword>
<dbReference type="RefSeq" id="WP_138328041.1">
    <property type="nucleotide sequence ID" value="NZ_VCDI01000013.1"/>
</dbReference>
<dbReference type="EMBL" id="VCDI01000013">
    <property type="protein sequence ID" value="TLU70600.1"/>
    <property type="molecule type" value="Genomic_DNA"/>
</dbReference>
<name>A0A5R9IYP7_9PROT</name>
<evidence type="ECO:0000313" key="2">
    <source>
        <dbReference type="EMBL" id="TLU70600.1"/>
    </source>
</evidence>
<keyword evidence="1" id="KW-0472">Membrane</keyword>
<evidence type="ECO:0000313" key="3">
    <source>
        <dbReference type="Proteomes" id="UP000305654"/>
    </source>
</evidence>
<dbReference type="AlphaFoldDB" id="A0A5R9IYP7"/>
<accession>A0A5R9IYP7</accession>
<dbReference type="OrthoDB" id="7255567at2"/>
<dbReference type="Proteomes" id="UP000305654">
    <property type="component" value="Unassembled WGS sequence"/>
</dbReference>
<comment type="caution">
    <text evidence="2">The sequence shown here is derived from an EMBL/GenBank/DDBJ whole genome shotgun (WGS) entry which is preliminary data.</text>
</comment>
<proteinExistence type="predicted"/>
<keyword evidence="3" id="KW-1185">Reference proteome</keyword>